<evidence type="ECO:0000313" key="3">
    <source>
        <dbReference type="EMBL" id="GAO11530.1"/>
    </source>
</evidence>
<evidence type="ECO:0000256" key="1">
    <source>
        <dbReference type="ARBA" id="ARBA00022729"/>
    </source>
</evidence>
<dbReference type="SUPFAM" id="SSF53850">
    <property type="entry name" value="Periplasmic binding protein-like II"/>
    <property type="match status" value="1"/>
</dbReference>
<name>A0A0P4RD34_9ACTN</name>
<sequence>MDSKTPNTTRNATAAPDPRPDGATPMSGGFPRRRALQAAGAALATLGLASAPSGASFAAQRTRSGGEETKSLEELYAEARAEGGGLTIYGGGDFKEMLAPVEQAWARRFPEVPMTMIVDYSKFHDVRVDNQLATDTLVPDVVHFQTLHDFPRWKQEGKLLPYKAAGFGKVHDTFKDPDGAWTAVAAYAFSYLYDTAAVGGAPPRSVRDLVDPKWSGKIASSYPNDDDATLYLYKLYVEKYGWHWLSRLMSQDIQFQRGTNNPGDAVRTQQKTIAIGTASVSALAAPRTDVKWVLPTDDPFMAWGQRAAILARARRPAAAKLYLNWLLSTDMQAANNAFGWPVRTDVPPAPGQKPIWEYGNAHLDGFATFMADRAEVERWRQTLTLYVGEVHGAPSPTWLGLHPGAER</sequence>
<dbReference type="Gene3D" id="3.40.190.10">
    <property type="entry name" value="Periplasmic binding protein-like II"/>
    <property type="match status" value="2"/>
</dbReference>
<keyword evidence="4" id="KW-1185">Reference proteome</keyword>
<feature type="region of interest" description="Disordered" evidence="2">
    <location>
        <begin position="1"/>
        <end position="34"/>
    </location>
</feature>
<proteinExistence type="predicted"/>
<dbReference type="PANTHER" id="PTHR30006:SF2">
    <property type="entry name" value="ABC TRANSPORTER SUBSTRATE-BINDING PROTEIN"/>
    <property type="match status" value="1"/>
</dbReference>
<organism evidence="3 4">
    <name type="scientific">Streptomyces lydicamycinicus</name>
    <dbReference type="NCBI Taxonomy" id="1546107"/>
    <lineage>
        <taxon>Bacteria</taxon>
        <taxon>Bacillati</taxon>
        <taxon>Actinomycetota</taxon>
        <taxon>Actinomycetes</taxon>
        <taxon>Kitasatosporales</taxon>
        <taxon>Streptomycetaceae</taxon>
        <taxon>Streptomyces</taxon>
    </lineage>
</organism>
<evidence type="ECO:0000313" key="4">
    <source>
        <dbReference type="Proteomes" id="UP000048965"/>
    </source>
</evidence>
<dbReference type="Proteomes" id="UP000048965">
    <property type="component" value="Unassembled WGS sequence"/>
</dbReference>
<evidence type="ECO:0000256" key="2">
    <source>
        <dbReference type="SAM" id="MobiDB-lite"/>
    </source>
</evidence>
<dbReference type="InterPro" id="IPR006311">
    <property type="entry name" value="TAT_signal"/>
</dbReference>
<dbReference type="PROSITE" id="PS51318">
    <property type="entry name" value="TAT"/>
    <property type="match status" value="1"/>
</dbReference>
<reference evidence="4" key="1">
    <citation type="submission" date="2014-09" db="EMBL/GenBank/DDBJ databases">
        <title>Whole genome shotgun sequence of Streptomyces sp. NBRC 110027.</title>
        <authorList>
            <person name="Komaki H."/>
            <person name="Ichikawa N."/>
            <person name="Katano-Makiyama Y."/>
            <person name="Hosoyama A."/>
            <person name="Hashimoto M."/>
            <person name="Uohara A."/>
            <person name="Kitahashi Y."/>
            <person name="Ohji S."/>
            <person name="Kimura A."/>
            <person name="Yamazoe A."/>
            <person name="Igarashi Y."/>
            <person name="Fujita N."/>
        </authorList>
    </citation>
    <scope>NUCLEOTIDE SEQUENCE [LARGE SCALE GENOMIC DNA]</scope>
    <source>
        <strain evidence="4">NBRC 110027</strain>
    </source>
</reference>
<accession>A0A0P4RD34</accession>
<dbReference type="AlphaFoldDB" id="A0A0P4RD34"/>
<reference evidence="3 4" key="2">
    <citation type="journal article" date="2015" name="Stand. Genomic Sci.">
        <title>Draft genome sequence of marine-derived Streptomyces sp. TP-A0598, a producer of anti-MRSA antibiotic lydicamycins.</title>
        <authorList>
            <person name="Komaki H."/>
            <person name="Ichikawa N."/>
            <person name="Hosoyama A."/>
            <person name="Fujita N."/>
            <person name="Igarashi Y."/>
        </authorList>
    </citation>
    <scope>NUCLEOTIDE SEQUENCE [LARGE SCALE GENOMIC DNA]</scope>
    <source>
        <strain evidence="3 4">NBRC 110027</strain>
    </source>
</reference>
<comment type="caution">
    <text evidence="3">The sequence shown here is derived from an EMBL/GenBank/DDBJ whole genome shotgun (WGS) entry which is preliminary data.</text>
</comment>
<dbReference type="PANTHER" id="PTHR30006">
    <property type="entry name" value="THIAMINE-BINDING PERIPLASMIC PROTEIN-RELATED"/>
    <property type="match status" value="1"/>
</dbReference>
<gene>
    <name evidence="3" type="ORF">TPA0598_08_04410</name>
</gene>
<keyword evidence="1" id="KW-0732">Signal</keyword>
<protein>
    <submittedName>
        <fullName evidence="3">ABC transporter substrate-binding protein</fullName>
    </submittedName>
</protein>
<feature type="compositionally biased region" description="Low complexity" evidence="2">
    <location>
        <begin position="1"/>
        <end position="16"/>
    </location>
</feature>
<dbReference type="Pfam" id="PF13343">
    <property type="entry name" value="SBP_bac_6"/>
    <property type="match status" value="1"/>
</dbReference>
<dbReference type="EMBL" id="BBNO01000008">
    <property type="protein sequence ID" value="GAO11530.1"/>
    <property type="molecule type" value="Genomic_DNA"/>
</dbReference>